<dbReference type="RefSeq" id="WP_180568659.1">
    <property type="nucleotide sequence ID" value="NZ_JACCKB010000016.1"/>
</dbReference>
<dbReference type="EMBL" id="JACCKB010000016">
    <property type="protein sequence ID" value="NYZ66630.1"/>
    <property type="molecule type" value="Genomic_DNA"/>
</dbReference>
<organism evidence="2 3">
    <name type="scientific">Spartinivicinus marinus</name>
    <dbReference type="NCBI Taxonomy" id="2994442"/>
    <lineage>
        <taxon>Bacteria</taxon>
        <taxon>Pseudomonadati</taxon>
        <taxon>Pseudomonadota</taxon>
        <taxon>Gammaproteobacteria</taxon>
        <taxon>Oceanospirillales</taxon>
        <taxon>Zooshikellaceae</taxon>
        <taxon>Spartinivicinus</taxon>
    </lineage>
</organism>
<evidence type="ECO:0000313" key="2">
    <source>
        <dbReference type="EMBL" id="NYZ66630.1"/>
    </source>
</evidence>
<proteinExistence type="predicted"/>
<evidence type="ECO:0008006" key="4">
    <source>
        <dbReference type="Google" id="ProtNLM"/>
    </source>
</evidence>
<feature type="transmembrane region" description="Helical" evidence="1">
    <location>
        <begin position="93"/>
        <end position="116"/>
    </location>
</feature>
<feature type="transmembrane region" description="Helical" evidence="1">
    <location>
        <begin position="12"/>
        <end position="32"/>
    </location>
</feature>
<evidence type="ECO:0000256" key="1">
    <source>
        <dbReference type="SAM" id="Phobius"/>
    </source>
</evidence>
<keyword evidence="1" id="KW-0472">Membrane</keyword>
<dbReference type="AlphaFoldDB" id="A0A853HY00"/>
<sequence>MKDVKYIKICTLKGVPINLHWSLAIVLLLILAGGASDFSIILGGLSFWSILLLHELGHMYFASKLNLQTVKIDLHILHGVCEFEASTEFDICIVSWGGVVAQSLVFVPCIILYNVFDDQLGWYLSTPLIILGYLNAMIAIINLSPSKWLDGGLCWRIVPLLIKKIKIYRDVKRAIEFRAMSPEKAINKAQKN</sequence>
<keyword evidence="1" id="KW-1133">Transmembrane helix</keyword>
<name>A0A853HY00_9GAMM</name>
<gene>
    <name evidence="2" type="ORF">H0A36_11480</name>
</gene>
<protein>
    <recommendedName>
        <fullName evidence="4">Peptidase M50 domain-containing protein</fullName>
    </recommendedName>
</protein>
<reference evidence="2 3" key="1">
    <citation type="submission" date="2020-07" db="EMBL/GenBank/DDBJ databases">
        <title>Endozoicomonas sp. nov., isolated from sediment.</title>
        <authorList>
            <person name="Gu T."/>
        </authorList>
    </citation>
    <scope>NUCLEOTIDE SEQUENCE [LARGE SCALE GENOMIC DNA]</scope>
    <source>
        <strain evidence="2 3">SM1973</strain>
    </source>
</reference>
<comment type="caution">
    <text evidence="2">The sequence shown here is derived from an EMBL/GenBank/DDBJ whole genome shotgun (WGS) entry which is preliminary data.</text>
</comment>
<accession>A0A853HY00</accession>
<evidence type="ECO:0000313" key="3">
    <source>
        <dbReference type="Proteomes" id="UP000569732"/>
    </source>
</evidence>
<dbReference type="Proteomes" id="UP000569732">
    <property type="component" value="Unassembled WGS sequence"/>
</dbReference>
<feature type="transmembrane region" description="Helical" evidence="1">
    <location>
        <begin position="122"/>
        <end position="143"/>
    </location>
</feature>
<keyword evidence="1" id="KW-0812">Transmembrane</keyword>
<keyword evidence="3" id="KW-1185">Reference proteome</keyword>